<accession>A0A6J5NE84</accession>
<proteinExistence type="predicted"/>
<dbReference type="EMBL" id="LR796606">
    <property type="protein sequence ID" value="CAB4153819.1"/>
    <property type="molecule type" value="Genomic_DNA"/>
</dbReference>
<evidence type="ECO:0008006" key="2">
    <source>
        <dbReference type="Google" id="ProtNLM"/>
    </source>
</evidence>
<name>A0A6J5NE84_9CAUD</name>
<reference evidence="1" key="1">
    <citation type="submission" date="2020-04" db="EMBL/GenBank/DDBJ databases">
        <authorList>
            <person name="Chiriac C."/>
            <person name="Salcher M."/>
            <person name="Ghai R."/>
            <person name="Kavagutti S V."/>
        </authorList>
    </citation>
    <scope>NUCLEOTIDE SEQUENCE</scope>
</reference>
<sequence>MKNIKYILPLLLLFSCKKEVTQKEKPTCTCYQLHENLEYKYAGTSLVKTWAFAYKTTPIKDFCETATGQYIYSGNVNQHRYVIKCN</sequence>
<protein>
    <recommendedName>
        <fullName evidence="2">Lipoprotein</fullName>
    </recommendedName>
</protein>
<evidence type="ECO:0000313" key="1">
    <source>
        <dbReference type="EMBL" id="CAB4153819.1"/>
    </source>
</evidence>
<gene>
    <name evidence="1" type="ORF">UFOVP627_46</name>
</gene>
<dbReference type="PROSITE" id="PS51257">
    <property type="entry name" value="PROKAR_LIPOPROTEIN"/>
    <property type="match status" value="1"/>
</dbReference>
<organism evidence="1">
    <name type="scientific">uncultured Caudovirales phage</name>
    <dbReference type="NCBI Taxonomy" id="2100421"/>
    <lineage>
        <taxon>Viruses</taxon>
        <taxon>Duplodnaviria</taxon>
        <taxon>Heunggongvirae</taxon>
        <taxon>Uroviricota</taxon>
        <taxon>Caudoviricetes</taxon>
        <taxon>Peduoviridae</taxon>
        <taxon>Maltschvirus</taxon>
        <taxon>Maltschvirus maltsch</taxon>
    </lineage>
</organism>